<dbReference type="AlphaFoldDB" id="A0A5J9U4F6"/>
<dbReference type="EMBL" id="RWGY01000029">
    <property type="protein sequence ID" value="TVU18040.1"/>
    <property type="molecule type" value="Genomic_DNA"/>
</dbReference>
<organism evidence="1 2">
    <name type="scientific">Eragrostis curvula</name>
    <name type="common">weeping love grass</name>
    <dbReference type="NCBI Taxonomy" id="38414"/>
    <lineage>
        <taxon>Eukaryota</taxon>
        <taxon>Viridiplantae</taxon>
        <taxon>Streptophyta</taxon>
        <taxon>Embryophyta</taxon>
        <taxon>Tracheophyta</taxon>
        <taxon>Spermatophyta</taxon>
        <taxon>Magnoliopsida</taxon>
        <taxon>Liliopsida</taxon>
        <taxon>Poales</taxon>
        <taxon>Poaceae</taxon>
        <taxon>PACMAD clade</taxon>
        <taxon>Chloridoideae</taxon>
        <taxon>Eragrostideae</taxon>
        <taxon>Eragrostidinae</taxon>
        <taxon>Eragrostis</taxon>
    </lineage>
</organism>
<proteinExistence type="predicted"/>
<evidence type="ECO:0000313" key="2">
    <source>
        <dbReference type="Proteomes" id="UP000324897"/>
    </source>
</evidence>
<dbReference type="OrthoDB" id="506921at2759"/>
<name>A0A5J9U4F6_9POAL</name>
<protein>
    <submittedName>
        <fullName evidence="1">Uncharacterized protein</fullName>
    </submittedName>
</protein>
<dbReference type="Gramene" id="TVU18040">
    <property type="protein sequence ID" value="TVU18040"/>
    <property type="gene ID" value="EJB05_34107"/>
</dbReference>
<accession>A0A5J9U4F6</accession>
<dbReference type="Proteomes" id="UP000324897">
    <property type="component" value="Chromosome 7"/>
</dbReference>
<comment type="caution">
    <text evidence="1">The sequence shown here is derived from an EMBL/GenBank/DDBJ whole genome shotgun (WGS) entry which is preliminary data.</text>
</comment>
<reference evidence="1 2" key="1">
    <citation type="journal article" date="2019" name="Sci. Rep.">
        <title>A high-quality genome of Eragrostis curvula grass provides insights into Poaceae evolution and supports new strategies to enhance forage quality.</title>
        <authorList>
            <person name="Carballo J."/>
            <person name="Santos B.A.C.M."/>
            <person name="Zappacosta D."/>
            <person name="Garbus I."/>
            <person name="Selva J.P."/>
            <person name="Gallo C.A."/>
            <person name="Diaz A."/>
            <person name="Albertini E."/>
            <person name="Caccamo M."/>
            <person name="Echenique V."/>
        </authorList>
    </citation>
    <scope>NUCLEOTIDE SEQUENCE [LARGE SCALE GENOMIC DNA]</scope>
    <source>
        <strain evidence="2">cv. Victoria</strain>
        <tissue evidence="1">Leaf</tissue>
    </source>
</reference>
<gene>
    <name evidence="1" type="ORF">EJB05_34107</name>
</gene>
<evidence type="ECO:0000313" key="1">
    <source>
        <dbReference type="EMBL" id="TVU18040.1"/>
    </source>
</evidence>
<keyword evidence="2" id="KW-1185">Reference proteome</keyword>
<sequence>MVHWCSVGLSSAGRSYPSPGIGRKLMLSSRINASPFTDRRAKPSCLVGSLASPTPHHRVLGSRDACRGFRRVARRTGEAWDCFLPSMMLLVAINLVLHQGSKMVARKVVDAILKGPSIIKEIAICSRRGSTGGLQQIHHWRNHRQTRTFCDLLGKGMISVVVRSALKHFLSSLAFSNGVRVNSEIQNMVYVDRLEFHCSIARNGFNLSKDSEIPCPNNPI</sequence>